<organism evidence="2 3">
    <name type="scientific">Yoonia sediminilitoris</name>
    <dbReference type="NCBI Taxonomy" id="1286148"/>
    <lineage>
        <taxon>Bacteria</taxon>
        <taxon>Pseudomonadati</taxon>
        <taxon>Pseudomonadota</taxon>
        <taxon>Alphaproteobacteria</taxon>
        <taxon>Rhodobacterales</taxon>
        <taxon>Paracoccaceae</taxon>
        <taxon>Yoonia</taxon>
    </lineage>
</organism>
<accession>A0A2T6K8I9</accession>
<feature type="signal peptide" evidence="1">
    <location>
        <begin position="1"/>
        <end position="21"/>
    </location>
</feature>
<evidence type="ECO:0000256" key="1">
    <source>
        <dbReference type="SAM" id="SignalP"/>
    </source>
</evidence>
<protein>
    <recommendedName>
        <fullName evidence="4">Transferrin-binding protein B C-lobe/N-lobe beta barrel domain-containing protein</fullName>
    </recommendedName>
</protein>
<dbReference type="EMBL" id="QBUD01000015">
    <property type="protein sequence ID" value="PUB11048.1"/>
    <property type="molecule type" value="Genomic_DNA"/>
</dbReference>
<name>A0A2T6K8I9_9RHOB</name>
<evidence type="ECO:0008006" key="4">
    <source>
        <dbReference type="Google" id="ProtNLM"/>
    </source>
</evidence>
<dbReference type="PROSITE" id="PS51257">
    <property type="entry name" value="PROKAR_LIPOPROTEIN"/>
    <property type="match status" value="1"/>
</dbReference>
<proteinExistence type="predicted"/>
<keyword evidence="3" id="KW-1185">Reference proteome</keyword>
<evidence type="ECO:0000313" key="3">
    <source>
        <dbReference type="Proteomes" id="UP000244523"/>
    </source>
</evidence>
<feature type="chain" id="PRO_5015743290" description="Transferrin-binding protein B C-lobe/N-lobe beta barrel domain-containing protein" evidence="1">
    <location>
        <begin position="22"/>
        <end position="235"/>
    </location>
</feature>
<reference evidence="2 3" key="1">
    <citation type="submission" date="2018-04" db="EMBL/GenBank/DDBJ databases">
        <title>Genomic Encyclopedia of Archaeal and Bacterial Type Strains, Phase II (KMG-II): from individual species to whole genera.</title>
        <authorList>
            <person name="Goeker M."/>
        </authorList>
    </citation>
    <scope>NUCLEOTIDE SEQUENCE [LARGE SCALE GENOMIC DNA]</scope>
    <source>
        <strain evidence="2 3">DSM 29955</strain>
    </source>
</reference>
<keyword evidence="1" id="KW-0732">Signal</keyword>
<sequence length="235" mass="24038">MRVSSSPACVFLFGRVTVLCACFALIGACGGGAGGSTLVNAPALQAKVEKLQITTLGQTGFLTPDLDGYFADSQITSATQFSFGPSVQSGISYAYVMGHDNVSFRAFSGIIPGSSVVDQPNHGTINYTTRYLLDAIVGIEVVGNVLRSYGSIGSDNDIVLTADFDAGTLTGQSLNDQFAVNGQLAPSGNGLTGTVSWLGIEGDLTGLVGSDQVIGAFHGSSPDTVYVGGFQGNAD</sequence>
<dbReference type="Proteomes" id="UP000244523">
    <property type="component" value="Unassembled WGS sequence"/>
</dbReference>
<evidence type="ECO:0000313" key="2">
    <source>
        <dbReference type="EMBL" id="PUB11048.1"/>
    </source>
</evidence>
<gene>
    <name evidence="2" type="ORF">C8N45_11532</name>
</gene>
<dbReference type="AlphaFoldDB" id="A0A2T6K8I9"/>
<comment type="caution">
    <text evidence="2">The sequence shown here is derived from an EMBL/GenBank/DDBJ whole genome shotgun (WGS) entry which is preliminary data.</text>
</comment>